<feature type="compositionally biased region" description="Basic residues" evidence="8">
    <location>
        <begin position="383"/>
        <end position="399"/>
    </location>
</feature>
<keyword evidence="3 7" id="KW-0479">Metal-binding</keyword>
<dbReference type="GeneID" id="20672926"/>
<dbReference type="GO" id="GO:0003939">
    <property type="term" value="F:L-iditol 2-dehydrogenase (NAD+) activity"/>
    <property type="evidence" value="ECO:0007669"/>
    <property type="project" value="TreeGrafter"/>
</dbReference>
<accession>W4JXV0</accession>
<evidence type="ECO:0000256" key="6">
    <source>
        <dbReference type="ARBA" id="ARBA00023027"/>
    </source>
</evidence>
<dbReference type="SUPFAM" id="SSF50129">
    <property type="entry name" value="GroES-like"/>
    <property type="match status" value="1"/>
</dbReference>
<evidence type="ECO:0000256" key="7">
    <source>
        <dbReference type="RuleBase" id="RU361277"/>
    </source>
</evidence>
<dbReference type="PANTHER" id="PTHR43161:SF25">
    <property type="entry name" value="ALCOHOL DEHYDROGENASE, PUTATIVE (AFU_ORTHOLOGUE AFUA_1G14390)-RELATED"/>
    <property type="match status" value="1"/>
</dbReference>
<evidence type="ECO:0000256" key="5">
    <source>
        <dbReference type="ARBA" id="ARBA00023002"/>
    </source>
</evidence>
<keyword evidence="5" id="KW-0560">Oxidoreductase</keyword>
<dbReference type="Gene3D" id="3.90.180.10">
    <property type="entry name" value="Medium-chain alcohol dehydrogenases, catalytic domain"/>
    <property type="match status" value="1"/>
</dbReference>
<dbReference type="InterPro" id="IPR020843">
    <property type="entry name" value="ER"/>
</dbReference>
<evidence type="ECO:0000256" key="1">
    <source>
        <dbReference type="ARBA" id="ARBA00001947"/>
    </source>
</evidence>
<dbReference type="GO" id="GO:0006062">
    <property type="term" value="P:sorbitol catabolic process"/>
    <property type="evidence" value="ECO:0007669"/>
    <property type="project" value="TreeGrafter"/>
</dbReference>
<comment type="cofactor">
    <cofactor evidence="1 7">
        <name>Zn(2+)</name>
        <dbReference type="ChEBI" id="CHEBI:29105"/>
    </cofactor>
</comment>
<dbReference type="InterPro" id="IPR045306">
    <property type="entry name" value="SDH-like"/>
</dbReference>
<dbReference type="Pfam" id="PF08240">
    <property type="entry name" value="ADH_N"/>
    <property type="match status" value="1"/>
</dbReference>
<evidence type="ECO:0000256" key="2">
    <source>
        <dbReference type="ARBA" id="ARBA00008072"/>
    </source>
</evidence>
<dbReference type="PROSITE" id="PS00059">
    <property type="entry name" value="ADH_ZINC"/>
    <property type="match status" value="1"/>
</dbReference>
<dbReference type="InterPro" id="IPR013154">
    <property type="entry name" value="ADH-like_N"/>
</dbReference>
<evidence type="ECO:0000313" key="11">
    <source>
        <dbReference type="Proteomes" id="UP000030671"/>
    </source>
</evidence>
<dbReference type="RefSeq" id="XP_009549930.1">
    <property type="nucleotide sequence ID" value="XM_009551635.1"/>
</dbReference>
<sequence length="399" mass="42549">MSPVALNIQHAAVLHGPKDLRYEERTLWPPQHGQAQVAVMSTGLCGSDLHYYLHGRNGDFAVQAPLVLGHEAAGIVTAVGPGVKNLVPGQRVAIEAGVMCNNCDYCTQGRYNLCKGMRFASSAKTFPHLDGTLQERMNHPAHVLHPLPDNVTFEHAALAEPLSVLLHASRRAGLAAGQTVLVYGAGAIGLLACALSKSYGASRVVAVDINQARLSFAKAQGFAQDVFCLPAGARPKSPEEALKRAKESADLVLDKFGEEDGFDVIFECTGAEPCIQMAIHTAITGGKVMLVGMGTRNTTLPLSAAALREVDIQGSFRYANTYPAALALLGSGKMPNIGALVTHRLRLSDTARAFELLARGADERGHMVLKVMLGPTSPPHIPHAPHHQPQHSHSRSHPK</sequence>
<dbReference type="PANTHER" id="PTHR43161">
    <property type="entry name" value="SORBITOL DEHYDROGENASE"/>
    <property type="match status" value="1"/>
</dbReference>
<dbReference type="InterPro" id="IPR036291">
    <property type="entry name" value="NAD(P)-bd_dom_sf"/>
</dbReference>
<keyword evidence="6" id="KW-0520">NAD</keyword>
<organism evidence="10 11">
    <name type="scientific">Heterobasidion irregulare (strain TC 32-1)</name>
    <dbReference type="NCBI Taxonomy" id="747525"/>
    <lineage>
        <taxon>Eukaryota</taxon>
        <taxon>Fungi</taxon>
        <taxon>Dikarya</taxon>
        <taxon>Basidiomycota</taxon>
        <taxon>Agaricomycotina</taxon>
        <taxon>Agaricomycetes</taxon>
        <taxon>Russulales</taxon>
        <taxon>Bondarzewiaceae</taxon>
        <taxon>Heterobasidion</taxon>
        <taxon>Heterobasidion annosum species complex</taxon>
    </lineage>
</organism>
<comment type="similarity">
    <text evidence="2 7">Belongs to the zinc-containing alcohol dehydrogenase family.</text>
</comment>
<dbReference type="Pfam" id="PF00107">
    <property type="entry name" value="ADH_zinc_N"/>
    <property type="match status" value="1"/>
</dbReference>
<evidence type="ECO:0000256" key="4">
    <source>
        <dbReference type="ARBA" id="ARBA00022833"/>
    </source>
</evidence>
<gene>
    <name evidence="10" type="ORF">HETIRDRAFT_411170</name>
</gene>
<dbReference type="SUPFAM" id="SSF51735">
    <property type="entry name" value="NAD(P)-binding Rossmann-fold domains"/>
    <property type="match status" value="1"/>
</dbReference>
<dbReference type="InterPro" id="IPR011032">
    <property type="entry name" value="GroES-like_sf"/>
</dbReference>
<name>W4JXV0_HETIT</name>
<dbReference type="HOGENOM" id="CLU_026673_11_5_1"/>
<feature type="region of interest" description="Disordered" evidence="8">
    <location>
        <begin position="373"/>
        <end position="399"/>
    </location>
</feature>
<dbReference type="Proteomes" id="UP000030671">
    <property type="component" value="Unassembled WGS sequence"/>
</dbReference>
<dbReference type="STRING" id="747525.W4JXV0"/>
<dbReference type="Gene3D" id="3.40.50.720">
    <property type="entry name" value="NAD(P)-binding Rossmann-like Domain"/>
    <property type="match status" value="1"/>
</dbReference>
<dbReference type="InterPro" id="IPR013149">
    <property type="entry name" value="ADH-like_C"/>
</dbReference>
<reference evidence="10 11" key="1">
    <citation type="journal article" date="2012" name="New Phytol.">
        <title>Insight into trade-off between wood decay and parasitism from the genome of a fungal forest pathogen.</title>
        <authorList>
            <person name="Olson A."/>
            <person name="Aerts A."/>
            <person name="Asiegbu F."/>
            <person name="Belbahri L."/>
            <person name="Bouzid O."/>
            <person name="Broberg A."/>
            <person name="Canback B."/>
            <person name="Coutinho P.M."/>
            <person name="Cullen D."/>
            <person name="Dalman K."/>
            <person name="Deflorio G."/>
            <person name="van Diepen L.T."/>
            <person name="Dunand C."/>
            <person name="Duplessis S."/>
            <person name="Durling M."/>
            <person name="Gonthier P."/>
            <person name="Grimwood J."/>
            <person name="Fossdal C.G."/>
            <person name="Hansson D."/>
            <person name="Henrissat B."/>
            <person name="Hietala A."/>
            <person name="Himmelstrand K."/>
            <person name="Hoffmeister D."/>
            <person name="Hogberg N."/>
            <person name="James T.Y."/>
            <person name="Karlsson M."/>
            <person name="Kohler A."/>
            <person name="Kues U."/>
            <person name="Lee Y.H."/>
            <person name="Lin Y.C."/>
            <person name="Lind M."/>
            <person name="Lindquist E."/>
            <person name="Lombard V."/>
            <person name="Lucas S."/>
            <person name="Lunden K."/>
            <person name="Morin E."/>
            <person name="Murat C."/>
            <person name="Park J."/>
            <person name="Raffaello T."/>
            <person name="Rouze P."/>
            <person name="Salamov A."/>
            <person name="Schmutz J."/>
            <person name="Solheim H."/>
            <person name="Stahlberg J."/>
            <person name="Velez H."/>
            <person name="de Vries R.P."/>
            <person name="Wiebenga A."/>
            <person name="Woodward S."/>
            <person name="Yakovlev I."/>
            <person name="Garbelotto M."/>
            <person name="Martin F."/>
            <person name="Grigoriev I.V."/>
            <person name="Stenlid J."/>
        </authorList>
    </citation>
    <scope>NUCLEOTIDE SEQUENCE [LARGE SCALE GENOMIC DNA]</scope>
    <source>
        <strain evidence="10 11">TC 32-1</strain>
    </source>
</reference>
<protein>
    <recommendedName>
        <fullName evidence="9">Enoyl reductase (ER) domain-containing protein</fullName>
    </recommendedName>
</protein>
<keyword evidence="4 7" id="KW-0862">Zinc</keyword>
<dbReference type="InParanoid" id="W4JXV0"/>
<dbReference type="AlphaFoldDB" id="W4JXV0"/>
<dbReference type="OrthoDB" id="5363962at2759"/>
<dbReference type="EMBL" id="KI925462">
    <property type="protein sequence ID" value="ETW77915.1"/>
    <property type="molecule type" value="Genomic_DNA"/>
</dbReference>
<dbReference type="FunFam" id="3.40.50.720:FF:000068">
    <property type="entry name" value="Sorbitol dehydrogenase"/>
    <property type="match status" value="1"/>
</dbReference>
<evidence type="ECO:0000256" key="8">
    <source>
        <dbReference type="SAM" id="MobiDB-lite"/>
    </source>
</evidence>
<proteinExistence type="inferred from homology"/>
<evidence type="ECO:0000256" key="3">
    <source>
        <dbReference type="ARBA" id="ARBA00022723"/>
    </source>
</evidence>
<dbReference type="CDD" id="cd05285">
    <property type="entry name" value="sorbitol_DH"/>
    <property type="match status" value="1"/>
</dbReference>
<evidence type="ECO:0000313" key="10">
    <source>
        <dbReference type="EMBL" id="ETW77915.1"/>
    </source>
</evidence>
<dbReference type="KEGG" id="hir:HETIRDRAFT_411170"/>
<dbReference type="eggNOG" id="KOG0024">
    <property type="taxonomic scope" value="Eukaryota"/>
</dbReference>
<evidence type="ECO:0000259" key="9">
    <source>
        <dbReference type="SMART" id="SM00829"/>
    </source>
</evidence>
<feature type="domain" description="Enoyl reductase (ER)" evidence="9">
    <location>
        <begin position="16"/>
        <end position="369"/>
    </location>
</feature>
<keyword evidence="11" id="KW-1185">Reference proteome</keyword>
<dbReference type="SMART" id="SM00829">
    <property type="entry name" value="PKS_ER"/>
    <property type="match status" value="1"/>
</dbReference>
<dbReference type="InterPro" id="IPR002328">
    <property type="entry name" value="ADH_Zn_CS"/>
</dbReference>
<dbReference type="GO" id="GO:0008270">
    <property type="term" value="F:zinc ion binding"/>
    <property type="evidence" value="ECO:0007669"/>
    <property type="project" value="InterPro"/>
</dbReference>